<gene>
    <name evidence="2" type="ORF">PVAP13_9KG297500</name>
</gene>
<evidence type="ECO:0000256" key="1">
    <source>
        <dbReference type="SAM" id="MobiDB-lite"/>
    </source>
</evidence>
<dbReference type="EMBL" id="CM029053">
    <property type="protein sequence ID" value="KAG2549833.1"/>
    <property type="molecule type" value="Genomic_DNA"/>
</dbReference>
<feature type="compositionally biased region" description="Polar residues" evidence="1">
    <location>
        <begin position="27"/>
        <end position="45"/>
    </location>
</feature>
<dbReference type="Proteomes" id="UP000823388">
    <property type="component" value="Chromosome 9K"/>
</dbReference>
<organism evidence="2 3">
    <name type="scientific">Panicum virgatum</name>
    <name type="common">Blackwell switchgrass</name>
    <dbReference type="NCBI Taxonomy" id="38727"/>
    <lineage>
        <taxon>Eukaryota</taxon>
        <taxon>Viridiplantae</taxon>
        <taxon>Streptophyta</taxon>
        <taxon>Embryophyta</taxon>
        <taxon>Tracheophyta</taxon>
        <taxon>Spermatophyta</taxon>
        <taxon>Magnoliopsida</taxon>
        <taxon>Liliopsida</taxon>
        <taxon>Poales</taxon>
        <taxon>Poaceae</taxon>
        <taxon>PACMAD clade</taxon>
        <taxon>Panicoideae</taxon>
        <taxon>Panicodae</taxon>
        <taxon>Paniceae</taxon>
        <taxon>Panicinae</taxon>
        <taxon>Panicum</taxon>
        <taxon>Panicum sect. Hiantes</taxon>
    </lineage>
</organism>
<name>A0A8T0NKS0_PANVG</name>
<comment type="caution">
    <text evidence="2">The sequence shown here is derived from an EMBL/GenBank/DDBJ whole genome shotgun (WGS) entry which is preliminary data.</text>
</comment>
<feature type="compositionally biased region" description="Basic and acidic residues" evidence="1">
    <location>
        <begin position="70"/>
        <end position="117"/>
    </location>
</feature>
<feature type="region of interest" description="Disordered" evidence="1">
    <location>
        <begin position="1"/>
        <end position="45"/>
    </location>
</feature>
<feature type="compositionally biased region" description="Acidic residues" evidence="1">
    <location>
        <begin position="118"/>
        <end position="137"/>
    </location>
</feature>
<sequence>MSKVKPDANPQVKKKANMPQVKKKANIPQQKKNKNLPTDSTSETFDSLYKVLSVVEEKFNEKKKKRKEKKEKEKQVQVEEEKMEMDMGKEKQVQVEEKFNEKKKGRKEKMEKEKQVQVEEEGSEEAESGDEEGAEEGENSKVSVRRNILTPLNINLMLENIDKDEILKLLVKENEDTNGTEPSLDIDLIVRCFFVVVLDRLLLPQTTFYLSSGTLEAVTDLDKLKTVDWSHLIFENLKSSVAECPKDKTNLYQGVQMC</sequence>
<dbReference type="AlphaFoldDB" id="A0A8T0NKS0"/>
<keyword evidence="3" id="KW-1185">Reference proteome</keyword>
<accession>A0A8T0NKS0</accession>
<feature type="region of interest" description="Disordered" evidence="1">
    <location>
        <begin position="59"/>
        <end position="142"/>
    </location>
</feature>
<protein>
    <submittedName>
        <fullName evidence="2">Uncharacterized protein</fullName>
    </submittedName>
</protein>
<feature type="compositionally biased region" description="Basic residues" evidence="1">
    <location>
        <begin position="12"/>
        <end position="25"/>
    </location>
</feature>
<evidence type="ECO:0000313" key="2">
    <source>
        <dbReference type="EMBL" id="KAG2549833.1"/>
    </source>
</evidence>
<evidence type="ECO:0000313" key="3">
    <source>
        <dbReference type="Proteomes" id="UP000823388"/>
    </source>
</evidence>
<proteinExistence type="predicted"/>
<reference evidence="2" key="1">
    <citation type="submission" date="2020-05" db="EMBL/GenBank/DDBJ databases">
        <title>WGS assembly of Panicum virgatum.</title>
        <authorList>
            <person name="Lovell J.T."/>
            <person name="Jenkins J."/>
            <person name="Shu S."/>
            <person name="Juenger T.E."/>
            <person name="Schmutz J."/>
        </authorList>
    </citation>
    <scope>NUCLEOTIDE SEQUENCE</scope>
    <source>
        <strain evidence="2">AP13</strain>
    </source>
</reference>